<dbReference type="InParanoid" id="B7PM53"/>
<name>B7PM53_IXOSC</name>
<dbReference type="EMBL" id="ABJB010835437">
    <property type="status" value="NOT_ANNOTATED_CDS"/>
    <property type="molecule type" value="Genomic_DNA"/>
</dbReference>
<keyword evidence="5" id="KW-1267">Proteomics identification</keyword>
<dbReference type="EMBL" id="ABJB010937849">
    <property type="status" value="NOT_ANNOTATED_CDS"/>
    <property type="molecule type" value="Genomic_DNA"/>
</dbReference>
<dbReference type="OrthoDB" id="10056816at2759"/>
<reference evidence="3" key="2">
    <citation type="submission" date="2020-05" db="UniProtKB">
        <authorList>
            <consortium name="EnsemblMetazoa"/>
        </authorList>
    </citation>
    <scope>IDENTIFICATION</scope>
    <source>
        <strain evidence="3">wikel</strain>
    </source>
</reference>
<evidence type="ECO:0000313" key="4">
    <source>
        <dbReference type="Proteomes" id="UP000001555"/>
    </source>
</evidence>
<accession>B7PM53</accession>
<dbReference type="Gene3D" id="2.60.40.1190">
    <property type="match status" value="1"/>
</dbReference>
<comment type="similarity">
    <text evidence="1">Belongs to the UPF0462 family.</text>
</comment>
<evidence type="ECO:0000313" key="3">
    <source>
        <dbReference type="EnsemblMetazoa" id="ISCW018447-PA"/>
    </source>
</evidence>
<dbReference type="Proteomes" id="UP000001555">
    <property type="component" value="Unassembled WGS sequence"/>
</dbReference>
<evidence type="ECO:0007829" key="5">
    <source>
        <dbReference type="PeptideAtlas" id="B7PM53"/>
    </source>
</evidence>
<dbReference type="VEuPathDB" id="VectorBase:ISCI000380"/>
<reference evidence="2 4" key="1">
    <citation type="submission" date="2008-03" db="EMBL/GenBank/DDBJ databases">
        <title>Annotation of Ixodes scapularis.</title>
        <authorList>
            <consortium name="Ixodes scapularis Genome Project Consortium"/>
            <person name="Caler E."/>
            <person name="Hannick L.I."/>
            <person name="Bidwell S."/>
            <person name="Joardar V."/>
            <person name="Thiagarajan M."/>
            <person name="Amedeo P."/>
            <person name="Galinsky K.J."/>
            <person name="Schobel S."/>
            <person name="Inman J."/>
            <person name="Hostetler J."/>
            <person name="Miller J."/>
            <person name="Hammond M."/>
            <person name="Megy K."/>
            <person name="Lawson D."/>
            <person name="Kodira C."/>
            <person name="Sutton G."/>
            <person name="Meyer J."/>
            <person name="Hill C.A."/>
            <person name="Birren B."/>
            <person name="Nene V."/>
            <person name="Collins F."/>
            <person name="Alarcon-Chaidez F."/>
            <person name="Wikel S."/>
            <person name="Strausberg R."/>
        </authorList>
    </citation>
    <scope>NUCLEOTIDE SEQUENCE [LARGE SCALE GENOMIC DNA]</scope>
    <source>
        <strain evidence="4">Wikel</strain>
        <strain evidence="2">Wikel colony</strain>
    </source>
</reference>
<gene>
    <name evidence="2" type="ORF">IscW_ISCW018447</name>
</gene>
<dbReference type="PANTHER" id="PTHR31475:SF5">
    <property type="entry name" value="UPF0462 PROTEIN C4ORF33 HOMOLOG"/>
    <property type="match status" value="1"/>
</dbReference>
<dbReference type="EMBL" id="ABJB010929605">
    <property type="status" value="NOT_ANNOTATED_CDS"/>
    <property type="molecule type" value="Genomic_DNA"/>
</dbReference>
<dbReference type="PANTHER" id="PTHR31475">
    <property type="entry name" value="UPF0462 PROTEIN"/>
    <property type="match status" value="1"/>
</dbReference>
<dbReference type="VEuPathDB" id="VectorBase:ISCP_038319"/>
<proteinExistence type="evidence at protein level"/>
<sequence>MQSVTVDIGTTWDNRPLSHGHARVRLHQEQDRVIPVTLEADFFDDPAPPAGTKGQPLFGLWEYEVVELFILGEYDRYLELEFCPHGQHLVLLLKGEGNAIKHSLPLEFNATVEGGRWRGEARVPVSYFPASPDKLNAYAIHGCGENRQYEALFPVPQGAFDKPNFHRLKYFAHVNLEPLFKSDVGDVSDIWRQALDAPDH</sequence>
<protein>
    <submittedName>
        <fullName evidence="2 3">Uncharacterized protein</fullName>
    </submittedName>
</protein>
<keyword evidence="4" id="KW-1185">Reference proteome</keyword>
<organism>
    <name type="scientific">Ixodes scapularis</name>
    <name type="common">Black-legged tick</name>
    <name type="synonym">Deer tick</name>
    <dbReference type="NCBI Taxonomy" id="6945"/>
    <lineage>
        <taxon>Eukaryota</taxon>
        <taxon>Metazoa</taxon>
        <taxon>Ecdysozoa</taxon>
        <taxon>Arthropoda</taxon>
        <taxon>Chelicerata</taxon>
        <taxon>Arachnida</taxon>
        <taxon>Acari</taxon>
        <taxon>Parasitiformes</taxon>
        <taxon>Ixodida</taxon>
        <taxon>Ixodoidea</taxon>
        <taxon>Ixodidae</taxon>
        <taxon>Ixodinae</taxon>
        <taxon>Ixodes</taxon>
    </lineage>
</organism>
<dbReference type="VEuPathDB" id="VectorBase:ISCW018447"/>
<dbReference type="AlphaFoldDB" id="B7PM53"/>
<dbReference type="HOGENOM" id="CLU_075391_1_0_1"/>
<evidence type="ECO:0000256" key="1">
    <source>
        <dbReference type="ARBA" id="ARBA00038085"/>
    </source>
</evidence>
<dbReference type="EMBL" id="DS745894">
    <property type="protein sequence ID" value="EEC07676.1"/>
    <property type="molecule type" value="Genomic_DNA"/>
</dbReference>
<evidence type="ECO:0000313" key="2">
    <source>
        <dbReference type="EMBL" id="EEC07676.1"/>
    </source>
</evidence>
<dbReference type="EnsemblMetazoa" id="ISCW018447-RA">
    <property type="protein sequence ID" value="ISCW018447-PA"/>
    <property type="gene ID" value="ISCW018447"/>
</dbReference>
<dbReference type="PaxDb" id="6945-B7PM53"/>